<dbReference type="InterPro" id="IPR026096">
    <property type="entry name" value="R-trans_p"/>
</dbReference>
<proteinExistence type="predicted"/>
<evidence type="ECO:0000256" key="3">
    <source>
        <dbReference type="ARBA" id="ARBA00022723"/>
    </source>
</evidence>
<dbReference type="GO" id="GO:0008270">
    <property type="term" value="F:zinc ion binding"/>
    <property type="evidence" value="ECO:0007669"/>
    <property type="project" value="UniProtKB-KW"/>
</dbReference>
<keyword evidence="3" id="KW-0479">Metal-binding</keyword>
<evidence type="ECO:0000256" key="7">
    <source>
        <dbReference type="ARBA" id="ARBA00023136"/>
    </source>
</evidence>
<dbReference type="Proteomes" id="UP000515135">
    <property type="component" value="Unplaced"/>
</dbReference>
<evidence type="ECO:0000313" key="10">
    <source>
        <dbReference type="RefSeq" id="XP_019645732.1"/>
    </source>
</evidence>
<reference evidence="10" key="1">
    <citation type="submission" date="2025-08" db="UniProtKB">
        <authorList>
            <consortium name="RefSeq"/>
        </authorList>
    </citation>
    <scope>IDENTIFICATION</scope>
    <source>
        <tissue evidence="10">Gonad</tissue>
    </source>
</reference>
<keyword evidence="4" id="KW-0863">Zinc-finger</keyword>
<dbReference type="GO" id="GO:0031849">
    <property type="term" value="F:olfactory receptor binding"/>
    <property type="evidence" value="ECO:0007669"/>
    <property type="project" value="TreeGrafter"/>
</dbReference>
<dbReference type="Pfam" id="PF13695">
    <property type="entry name" value="Zn_ribbon_3CxxC"/>
    <property type="match status" value="1"/>
</dbReference>
<organism evidence="9 10">
    <name type="scientific">Branchiostoma belcheri</name>
    <name type="common">Amphioxus</name>
    <dbReference type="NCBI Taxonomy" id="7741"/>
    <lineage>
        <taxon>Eukaryota</taxon>
        <taxon>Metazoa</taxon>
        <taxon>Chordata</taxon>
        <taxon>Cephalochordata</taxon>
        <taxon>Leptocardii</taxon>
        <taxon>Amphioxiformes</taxon>
        <taxon>Branchiostomatidae</taxon>
        <taxon>Branchiostoma</taxon>
    </lineage>
</organism>
<accession>A0A6P5ARN9</accession>
<dbReference type="GO" id="GO:0016020">
    <property type="term" value="C:membrane"/>
    <property type="evidence" value="ECO:0007669"/>
    <property type="project" value="UniProtKB-SubCell"/>
</dbReference>
<feature type="domain" description="3CxxC-type" evidence="8">
    <location>
        <begin position="51"/>
        <end position="170"/>
    </location>
</feature>
<dbReference type="GO" id="GO:0051205">
    <property type="term" value="P:protein insertion into membrane"/>
    <property type="evidence" value="ECO:0007669"/>
    <property type="project" value="TreeGrafter"/>
</dbReference>
<dbReference type="PANTHER" id="PTHR14402:SF10">
    <property type="entry name" value="3CXXC-TYPE DOMAIN-CONTAINING PROTEIN"/>
    <property type="match status" value="1"/>
</dbReference>
<evidence type="ECO:0000259" key="8">
    <source>
        <dbReference type="SMART" id="SM01328"/>
    </source>
</evidence>
<dbReference type="InterPro" id="IPR027377">
    <property type="entry name" value="ZAR1/RTP1-5-like_Znf-3CxxC"/>
</dbReference>
<dbReference type="GO" id="GO:0006612">
    <property type="term" value="P:protein targeting to membrane"/>
    <property type="evidence" value="ECO:0007669"/>
    <property type="project" value="TreeGrafter"/>
</dbReference>
<keyword evidence="5" id="KW-0862">Zinc</keyword>
<keyword evidence="7" id="KW-0472">Membrane</keyword>
<dbReference type="SMART" id="SM01328">
    <property type="entry name" value="zf-3CxxC"/>
    <property type="match status" value="1"/>
</dbReference>
<dbReference type="PANTHER" id="PTHR14402">
    <property type="entry name" value="RECEPTOR TRANSPORTING PROTEIN"/>
    <property type="match status" value="1"/>
</dbReference>
<comment type="subcellular location">
    <subcellularLocation>
        <location evidence="1">Membrane</location>
        <topology evidence="1">Single-pass membrane protein</topology>
    </subcellularLocation>
</comment>
<dbReference type="KEGG" id="bbel:109486347"/>
<gene>
    <name evidence="10" type="primary">LOC109486347</name>
</gene>
<dbReference type="GeneID" id="109486347"/>
<sequence>MAVGGAPDEWTDVFDTEICAMLQDEWTLTKVNDLPDIDKARHSGWKQFTDKAKVRFECSNCNNTWTSIKGRVIFHYRLERQGLGLKKKGEVRMFLPGQKCRPCQHAVTTFEPAEWYRDEMVKVMQNLRKKIIEKFYTDNPQPRSSLNEGQRRANMKSNHEISLCEACQKGICNKMVRD</sequence>
<keyword evidence="9" id="KW-1185">Reference proteome</keyword>
<evidence type="ECO:0000256" key="5">
    <source>
        <dbReference type="ARBA" id="ARBA00022833"/>
    </source>
</evidence>
<dbReference type="AlphaFoldDB" id="A0A6P5ARN9"/>
<dbReference type="RefSeq" id="XP_019645732.1">
    <property type="nucleotide sequence ID" value="XM_019790173.1"/>
</dbReference>
<evidence type="ECO:0000256" key="1">
    <source>
        <dbReference type="ARBA" id="ARBA00004167"/>
    </source>
</evidence>
<dbReference type="OrthoDB" id="8121437at2759"/>
<evidence type="ECO:0000256" key="4">
    <source>
        <dbReference type="ARBA" id="ARBA00022771"/>
    </source>
</evidence>
<evidence type="ECO:0000313" key="9">
    <source>
        <dbReference type="Proteomes" id="UP000515135"/>
    </source>
</evidence>
<evidence type="ECO:0000256" key="2">
    <source>
        <dbReference type="ARBA" id="ARBA00022692"/>
    </source>
</evidence>
<keyword evidence="6" id="KW-1133">Transmembrane helix</keyword>
<protein>
    <submittedName>
        <fullName evidence="10">Receptor-transporting protein 4-like</fullName>
    </submittedName>
</protein>
<name>A0A6P5ARN9_BRABE</name>
<keyword evidence="2" id="KW-0812">Transmembrane</keyword>
<evidence type="ECO:0000256" key="6">
    <source>
        <dbReference type="ARBA" id="ARBA00022989"/>
    </source>
</evidence>